<gene>
    <name evidence="1" type="ORF">ECRASSUSDP1_LOCUS10460</name>
</gene>
<comment type="caution">
    <text evidence="1">The sequence shown here is derived from an EMBL/GenBank/DDBJ whole genome shotgun (WGS) entry which is preliminary data.</text>
</comment>
<accession>A0AAD1XF52</accession>
<evidence type="ECO:0000313" key="1">
    <source>
        <dbReference type="EMBL" id="CAI2369162.1"/>
    </source>
</evidence>
<keyword evidence="2" id="KW-1185">Reference proteome</keyword>
<dbReference type="Proteomes" id="UP001295684">
    <property type="component" value="Unassembled WGS sequence"/>
</dbReference>
<protein>
    <submittedName>
        <fullName evidence="1">Uncharacterized protein</fullName>
    </submittedName>
</protein>
<organism evidence="1 2">
    <name type="scientific">Euplotes crassus</name>
    <dbReference type="NCBI Taxonomy" id="5936"/>
    <lineage>
        <taxon>Eukaryota</taxon>
        <taxon>Sar</taxon>
        <taxon>Alveolata</taxon>
        <taxon>Ciliophora</taxon>
        <taxon>Intramacronucleata</taxon>
        <taxon>Spirotrichea</taxon>
        <taxon>Hypotrichia</taxon>
        <taxon>Euplotida</taxon>
        <taxon>Euplotidae</taxon>
        <taxon>Moneuplotes</taxon>
    </lineage>
</organism>
<proteinExistence type="predicted"/>
<dbReference type="EMBL" id="CAMPGE010010313">
    <property type="protein sequence ID" value="CAI2369162.1"/>
    <property type="molecule type" value="Genomic_DNA"/>
</dbReference>
<name>A0AAD1XF52_EUPCR</name>
<reference evidence="1" key="1">
    <citation type="submission" date="2023-07" db="EMBL/GenBank/DDBJ databases">
        <authorList>
            <consortium name="AG Swart"/>
            <person name="Singh M."/>
            <person name="Singh A."/>
            <person name="Seah K."/>
            <person name="Emmerich C."/>
        </authorList>
    </citation>
    <scope>NUCLEOTIDE SEQUENCE</scope>
    <source>
        <strain evidence="1">DP1</strain>
    </source>
</reference>
<sequence>MNFSSVIDENLSQDILDEDVIAPRRINSLHSEDKISCSPFQRKNDHFRKATSCSVHKNSSNADRQALEICKKKAMGVKKFSSQNQCNFKSLQKDIRYLLHQAMKIRNLYDAEFERRIEPKYNDPPQQLLIKSEIRVVTMADIQKPE</sequence>
<evidence type="ECO:0000313" key="2">
    <source>
        <dbReference type="Proteomes" id="UP001295684"/>
    </source>
</evidence>
<dbReference type="AlphaFoldDB" id="A0AAD1XF52"/>